<feature type="compositionally biased region" description="Basic and acidic residues" evidence="1">
    <location>
        <begin position="510"/>
        <end position="521"/>
    </location>
</feature>
<feature type="region of interest" description="Disordered" evidence="1">
    <location>
        <begin position="221"/>
        <end position="276"/>
    </location>
</feature>
<proteinExistence type="predicted"/>
<evidence type="ECO:0000256" key="1">
    <source>
        <dbReference type="SAM" id="MobiDB-lite"/>
    </source>
</evidence>
<keyword evidence="2" id="KW-1133">Transmembrane helix</keyword>
<name>A0ABV7EF53_9SPHN</name>
<evidence type="ECO:0000313" key="4">
    <source>
        <dbReference type="Proteomes" id="UP001595378"/>
    </source>
</evidence>
<dbReference type="Proteomes" id="UP001595378">
    <property type="component" value="Unassembled WGS sequence"/>
</dbReference>
<evidence type="ECO:0008006" key="5">
    <source>
        <dbReference type="Google" id="ProtNLM"/>
    </source>
</evidence>
<accession>A0ABV7EF53</accession>
<keyword evidence="4" id="KW-1185">Reference proteome</keyword>
<feature type="transmembrane region" description="Helical" evidence="2">
    <location>
        <begin position="24"/>
        <end position="49"/>
    </location>
</feature>
<comment type="caution">
    <text evidence="3">The sequence shown here is derived from an EMBL/GenBank/DDBJ whole genome shotgun (WGS) entry which is preliminary data.</text>
</comment>
<keyword evidence="2" id="KW-0812">Transmembrane</keyword>
<evidence type="ECO:0000256" key="2">
    <source>
        <dbReference type="SAM" id="Phobius"/>
    </source>
</evidence>
<keyword evidence="2" id="KW-0472">Membrane</keyword>
<feature type="region of interest" description="Disordered" evidence="1">
    <location>
        <begin position="504"/>
        <end position="539"/>
    </location>
</feature>
<reference evidence="4" key="1">
    <citation type="journal article" date="2019" name="Int. J. Syst. Evol. Microbiol.">
        <title>The Global Catalogue of Microorganisms (GCM) 10K type strain sequencing project: providing services to taxonomists for standard genome sequencing and annotation.</title>
        <authorList>
            <consortium name="The Broad Institute Genomics Platform"/>
            <consortium name="The Broad Institute Genome Sequencing Center for Infectious Disease"/>
            <person name="Wu L."/>
            <person name="Ma J."/>
        </authorList>
    </citation>
    <scope>NUCLEOTIDE SEQUENCE [LARGE SCALE GENOMIC DNA]</scope>
    <source>
        <strain evidence="4">KCTC 52606</strain>
    </source>
</reference>
<sequence>MASLADEKRVKGKTAKPPISTHPAFPFIVALWFAALLGIGSLVVPVPLIERISVATGLASLFPPAAPPLGFTARLLMALGFTVGGALVGLFIARKVAEAHRAEPALRRAAQTVAGTDGAPVMPPPISALDELGSEGLDGRQLTGTPQRGRRALAIEEEEGPSTFLEFAPLPSSHSGAIPSSMREAVHASGLTGWRPEDAHADETDDLDELDLALVEMAQEDEAKPDVALPDAPIPLSNEAPSSKAALTEPGFTEPGFGANAHHAETDPPLARPYAGAATPLGAARQEFHFNPTPAECPTVAIAWDEAEPHHASAPPQIFGEAPAQFGSDERELEMDDETSDLIDHSQFLAPHFVSDAGGADAEDAYPAPAAPFAPHTEAAPEGEPETPSPATATHDALDELGLVQLAQRLGSSIERRRALLAERAAQAARRDAVAGASAPAPAANPLLDDVDAVAPDEAAEAMAAWFNRPAPSHDDAAMPPESAQAAPVAIEPAAAAPRQVFKPLDEDEHGEKQGNERDETYETGPSDHMPPPPFQAFPGRALDGFAHIDIDEEEEDEDLPELAASFTLNLGVAPGTMPNDGETAPVNPFAAPRQTFVRIEDEPEAGDPGDAQPAVVFPAEAPVTAGTGERAAAGLSAADQEAQDRALREALLNLQRMSGAA</sequence>
<feature type="region of interest" description="Disordered" evidence="1">
    <location>
        <begin position="359"/>
        <end position="393"/>
    </location>
</feature>
<dbReference type="EMBL" id="JBHRSU010000004">
    <property type="protein sequence ID" value="MFC3100202.1"/>
    <property type="molecule type" value="Genomic_DNA"/>
</dbReference>
<feature type="compositionally biased region" description="Low complexity" evidence="1">
    <location>
        <begin position="359"/>
        <end position="382"/>
    </location>
</feature>
<dbReference type="RefSeq" id="WP_336917997.1">
    <property type="nucleotide sequence ID" value="NZ_JBANRN010000003.1"/>
</dbReference>
<evidence type="ECO:0000313" key="3">
    <source>
        <dbReference type="EMBL" id="MFC3100202.1"/>
    </source>
</evidence>
<protein>
    <recommendedName>
        <fullName evidence="5">DUF308 domain-containing protein</fullName>
    </recommendedName>
</protein>
<feature type="transmembrane region" description="Helical" evidence="2">
    <location>
        <begin position="69"/>
        <end position="93"/>
    </location>
</feature>
<organism evidence="3 4">
    <name type="scientific">Alteraurantiacibacter lauratis</name>
    <dbReference type="NCBI Taxonomy" id="2054627"/>
    <lineage>
        <taxon>Bacteria</taxon>
        <taxon>Pseudomonadati</taxon>
        <taxon>Pseudomonadota</taxon>
        <taxon>Alphaproteobacteria</taxon>
        <taxon>Sphingomonadales</taxon>
        <taxon>Erythrobacteraceae</taxon>
        <taxon>Alteraurantiacibacter</taxon>
    </lineage>
</organism>
<gene>
    <name evidence="3" type="ORF">ACFODK_04780</name>
</gene>